<evidence type="ECO:0000313" key="2">
    <source>
        <dbReference type="EMBL" id="KFM72763.1"/>
    </source>
</evidence>
<feature type="region of interest" description="Disordered" evidence="1">
    <location>
        <begin position="452"/>
        <end position="481"/>
    </location>
</feature>
<feature type="region of interest" description="Disordered" evidence="1">
    <location>
        <begin position="169"/>
        <end position="210"/>
    </location>
</feature>
<feature type="compositionally biased region" description="Polar residues" evidence="1">
    <location>
        <begin position="452"/>
        <end position="474"/>
    </location>
</feature>
<dbReference type="OrthoDB" id="8300685at2759"/>
<proteinExistence type="predicted"/>
<dbReference type="Gene3D" id="3.30.420.10">
    <property type="entry name" value="Ribonuclease H-like superfamily/Ribonuclease H"/>
    <property type="match status" value="1"/>
</dbReference>
<accession>A0A087U5X4</accession>
<dbReference type="AlphaFoldDB" id="A0A087U5X4"/>
<dbReference type="InterPro" id="IPR036397">
    <property type="entry name" value="RNaseH_sf"/>
</dbReference>
<protein>
    <submittedName>
        <fullName evidence="2">Uncharacterized protein</fullName>
    </submittedName>
</protein>
<name>A0A087U5X4_STEMI</name>
<evidence type="ECO:0000256" key="1">
    <source>
        <dbReference type="SAM" id="MobiDB-lite"/>
    </source>
</evidence>
<organism evidence="2 3">
    <name type="scientific">Stegodyphus mimosarum</name>
    <name type="common">African social velvet spider</name>
    <dbReference type="NCBI Taxonomy" id="407821"/>
    <lineage>
        <taxon>Eukaryota</taxon>
        <taxon>Metazoa</taxon>
        <taxon>Ecdysozoa</taxon>
        <taxon>Arthropoda</taxon>
        <taxon>Chelicerata</taxon>
        <taxon>Arachnida</taxon>
        <taxon>Araneae</taxon>
        <taxon>Araneomorphae</taxon>
        <taxon>Entelegynae</taxon>
        <taxon>Eresoidea</taxon>
        <taxon>Eresidae</taxon>
        <taxon>Stegodyphus</taxon>
    </lineage>
</organism>
<dbReference type="Gene3D" id="1.20.1270.70">
    <property type="entry name" value="Designed single chain three-helix bundle"/>
    <property type="match status" value="1"/>
</dbReference>
<dbReference type="EMBL" id="KK118339">
    <property type="protein sequence ID" value="KFM72763.1"/>
    <property type="molecule type" value="Genomic_DNA"/>
</dbReference>
<gene>
    <name evidence="2" type="ORF">X975_12596</name>
</gene>
<evidence type="ECO:0000313" key="3">
    <source>
        <dbReference type="Proteomes" id="UP000054359"/>
    </source>
</evidence>
<dbReference type="GO" id="GO:0003676">
    <property type="term" value="F:nucleic acid binding"/>
    <property type="evidence" value="ECO:0007669"/>
    <property type="project" value="InterPro"/>
</dbReference>
<reference evidence="2 3" key="1">
    <citation type="submission" date="2013-11" db="EMBL/GenBank/DDBJ databases">
        <title>Genome sequencing of Stegodyphus mimosarum.</title>
        <authorList>
            <person name="Bechsgaard J."/>
        </authorList>
    </citation>
    <scope>NUCLEOTIDE SEQUENCE [LARGE SCALE GENOMIC DNA]</scope>
</reference>
<sequence>MEAGQASFKEEIKAGQDSIKEKMKAVQEKMEAGQISIEEEMRAVKAGEEEMKKEITCIIENKFEAMEGRTDAVENKVSSVKEHIQERVSAVEQQIDDKVSEVAKKVDNLKKFVATAGSNPDSFKFLSMPARPSLKLSTYDEKTSWHVYDTIFYFKNNKLSATEDMSIDHNKGSSAGNAEVLSERPHSESCRHHTRIEEKPKTTSNSPPQMLIGRDLRLPCDLLFGHPADVPSSPEEYIHGVQAQCEMMHHSAREAMGPQFLFMDENAPPHHTVTVEELLESEDIEHMDWSARSLDLNPVKHGFSISFVTVCIAFGCILRTSLEKKKESLLRKKRYSSEDEYTRMVNEPTSDIDESDDSFAKELESDISNDSDTDFLSETELAECLPSTSHKSSTEDTSSLTRELEEFHPHTFTGIPGTNSVDHAEKEIDFFNIFFDNDLLNLIVEETNSFAESAQRSVPSTSKSARFSNLSLVEQNPRPVA</sequence>
<dbReference type="Proteomes" id="UP000054359">
    <property type="component" value="Unassembled WGS sequence"/>
</dbReference>
<feature type="compositionally biased region" description="Basic and acidic residues" evidence="1">
    <location>
        <begin position="181"/>
        <end position="201"/>
    </location>
</feature>
<keyword evidence="3" id="KW-1185">Reference proteome</keyword>
<feature type="non-terminal residue" evidence="2">
    <location>
        <position position="481"/>
    </location>
</feature>